<evidence type="ECO:0000256" key="8">
    <source>
        <dbReference type="ARBA" id="ARBA00022927"/>
    </source>
</evidence>
<evidence type="ECO:0000256" key="9">
    <source>
        <dbReference type="ARBA" id="ARBA00022967"/>
    </source>
</evidence>
<feature type="binding site" evidence="12">
    <location>
        <position position="492"/>
    </location>
    <ligand>
        <name>ATP</name>
        <dbReference type="ChEBI" id="CHEBI:30616"/>
    </ligand>
</feature>
<comment type="function">
    <text evidence="12">Part of the Sec protein translocase complex. Interacts with the SecYEG preprotein conducting channel. Has a central role in coupling the hydrolysis of ATP to the transfer of proteins into and across the cell membrane, serving as an ATP-driven molecular motor driving the stepwise translocation of polypeptide chains across the membrane.</text>
</comment>
<comment type="similarity">
    <text evidence="2 12 13">Belongs to the SecA family.</text>
</comment>
<evidence type="ECO:0000313" key="18">
    <source>
        <dbReference type="Proteomes" id="UP000767392"/>
    </source>
</evidence>
<feature type="domain" description="Helicase C-terminal" evidence="15">
    <location>
        <begin position="414"/>
        <end position="587"/>
    </location>
</feature>
<dbReference type="Gene3D" id="3.40.50.300">
    <property type="entry name" value="P-loop containing nucleotide triphosphate hydrolases"/>
    <property type="match status" value="2"/>
</dbReference>
<keyword evidence="3 12" id="KW-0813">Transport</keyword>
<evidence type="ECO:0000256" key="10">
    <source>
        <dbReference type="ARBA" id="ARBA00023010"/>
    </source>
</evidence>
<dbReference type="InterPro" id="IPR001650">
    <property type="entry name" value="Helicase_C-like"/>
</dbReference>
<evidence type="ECO:0000259" key="15">
    <source>
        <dbReference type="PROSITE" id="PS51194"/>
    </source>
</evidence>
<keyword evidence="6 12" id="KW-0547">Nucleotide-binding</keyword>
<dbReference type="Gene3D" id="3.90.1440.10">
    <property type="entry name" value="SecA, preprotein cross-linking domain"/>
    <property type="match status" value="1"/>
</dbReference>
<keyword evidence="9 12" id="KW-1278">Translocase</keyword>
<name>A0ABY2YSA1_9LACO</name>
<dbReference type="InterPro" id="IPR000185">
    <property type="entry name" value="SecA"/>
</dbReference>
<dbReference type="InterPro" id="IPR044722">
    <property type="entry name" value="SecA_SF2_C"/>
</dbReference>
<comment type="subunit">
    <text evidence="12">Monomer and homodimer. Part of the essential Sec protein translocation apparatus which comprises SecA, SecYEG and auxiliary proteins SecDF. Other proteins may also be involved.</text>
</comment>
<dbReference type="InterPro" id="IPR011130">
    <property type="entry name" value="SecA_preprotein_X-link_dom"/>
</dbReference>
<comment type="caution">
    <text evidence="17">The sequence shown here is derived from an EMBL/GenBank/DDBJ whole genome shotgun (WGS) entry which is preliminary data.</text>
</comment>
<dbReference type="Pfam" id="PF07516">
    <property type="entry name" value="SecA_SW"/>
    <property type="match status" value="1"/>
</dbReference>
<feature type="domain" description="Helicase ATP-binding" evidence="14">
    <location>
        <begin position="87"/>
        <end position="247"/>
    </location>
</feature>
<dbReference type="InterPro" id="IPR011115">
    <property type="entry name" value="SecA_DEAD"/>
</dbReference>
<dbReference type="CDD" id="cd18803">
    <property type="entry name" value="SF2_C_secA"/>
    <property type="match status" value="1"/>
</dbReference>
<evidence type="ECO:0000256" key="4">
    <source>
        <dbReference type="ARBA" id="ARBA00022475"/>
    </source>
</evidence>
<keyword evidence="18" id="KW-1185">Reference proteome</keyword>
<dbReference type="SUPFAM" id="SSF52540">
    <property type="entry name" value="P-loop containing nucleoside triphosphate hydrolases"/>
    <property type="match status" value="2"/>
</dbReference>
<feature type="binding site" evidence="12">
    <location>
        <position position="85"/>
    </location>
    <ligand>
        <name>ATP</name>
        <dbReference type="ChEBI" id="CHEBI:30616"/>
    </ligand>
</feature>
<evidence type="ECO:0000259" key="14">
    <source>
        <dbReference type="PROSITE" id="PS51192"/>
    </source>
</evidence>
<evidence type="ECO:0000259" key="16">
    <source>
        <dbReference type="PROSITE" id="PS51196"/>
    </source>
</evidence>
<dbReference type="EMBL" id="QUAM01000004">
    <property type="protein sequence ID" value="TPR13389.1"/>
    <property type="molecule type" value="Genomic_DNA"/>
</dbReference>
<dbReference type="PROSITE" id="PS51192">
    <property type="entry name" value="HELICASE_ATP_BIND_1"/>
    <property type="match status" value="1"/>
</dbReference>
<evidence type="ECO:0000256" key="11">
    <source>
        <dbReference type="ARBA" id="ARBA00023136"/>
    </source>
</evidence>
<sequence>MPNILKKWVESDKHDIKRLSKLADKVDNYADEYRKLSDEDLKAKTPEFKKRYQDGETLDDLLPEAFAVAREGATRVLGLTPFHVQVMGGIVLHEGSISEMKTGEGKTLTATMPVYLNALAGKGVHVITVNEYLSKRDAEQMGELYNWLGLTVGVNLTEMSAEEKREAYNDDITYSTNSEIGFDYLRDNMVVYKEDMVQRPLNFAIVDEVDSILIDEARTPLIISGQAKGSQELYIQADRFAKTLKDKDDFKIDLESKTVALKDQGIEKAEKYFNLKNLYDTDNTALTHHLDEALRANYIMLKDKDYVVSNGEVLIVDSFTGRIMEGRRFSDGLHQAIEAKEGVDIQEESKTMANITYQNLFRMYHKLAGMTGTAKTEADEFREIYNMDVISIPTNKPVARVDEPDLLYPTLQSKFDAVISKIKELHSKGQPMLIGTVAVETSEYLDNRLTQEGIPHNVLNAKNHAKEAEIISNAGQKNAVTIATNMAGRGTDIKLGPGVVELGGLAVIGTERHESRRIDNQLRGRSGRQGDPGLSQFYLSLEDDLMRRFGSDRIKSFLENMKVDGESAVIKSRLITKQVESAQKRVEGNNYDSRKQVLQYDDVMRQQRNVIYGERYQIIEENKSLKWVLMPMIQRTVNRIVNLHTQGDKKDWDLDTILDFAISALVSPDRISLDDLENKSADEIKDTLMNLAKQVYKEKQDQLYDPNQMLEFEKVVILRVVDSHWTDHIDEMDQLRQSVGLRGYGQLNPLVEYQREGYQMFEEMVSDINYDTTRLFMKAEIRQNIER</sequence>
<comment type="subcellular location">
    <subcellularLocation>
        <location evidence="12">Cell membrane</location>
        <topology evidence="12">Peripheral membrane protein</topology>
        <orientation evidence="12">Cytoplasmic side</orientation>
    </subcellularLocation>
    <subcellularLocation>
        <location evidence="12">Cytoplasm</location>
    </subcellularLocation>
    <subcellularLocation>
        <location evidence="1">Membrane</location>
        <topology evidence="1">Peripheral membrane protein</topology>
    </subcellularLocation>
    <text evidence="12">Distribution is 50-50.</text>
</comment>
<keyword evidence="5 12" id="KW-0963">Cytoplasm</keyword>
<dbReference type="PROSITE" id="PS01312">
    <property type="entry name" value="SECA"/>
    <property type="match status" value="1"/>
</dbReference>
<feature type="domain" description="SecA family profile" evidence="16">
    <location>
        <begin position="1"/>
        <end position="570"/>
    </location>
</feature>
<dbReference type="Pfam" id="PF07517">
    <property type="entry name" value="SecA_DEAD"/>
    <property type="match status" value="1"/>
</dbReference>
<evidence type="ECO:0000256" key="12">
    <source>
        <dbReference type="HAMAP-Rule" id="MF_01382"/>
    </source>
</evidence>
<dbReference type="HAMAP" id="MF_01382">
    <property type="entry name" value="SecA"/>
    <property type="match status" value="1"/>
</dbReference>
<dbReference type="Proteomes" id="UP000767392">
    <property type="component" value="Unassembled WGS sequence"/>
</dbReference>
<evidence type="ECO:0000313" key="17">
    <source>
        <dbReference type="EMBL" id="TPR13389.1"/>
    </source>
</evidence>
<evidence type="ECO:0000256" key="7">
    <source>
        <dbReference type="ARBA" id="ARBA00022840"/>
    </source>
</evidence>
<dbReference type="SUPFAM" id="SSF81886">
    <property type="entry name" value="Helical scaffold and wing domains of SecA"/>
    <property type="match status" value="1"/>
</dbReference>
<gene>
    <name evidence="12" type="primary">secA</name>
    <name evidence="17" type="ORF">DY048_05645</name>
</gene>
<dbReference type="Pfam" id="PF01043">
    <property type="entry name" value="SecA_PP_bind"/>
    <property type="match status" value="1"/>
</dbReference>
<dbReference type="InterPro" id="IPR036670">
    <property type="entry name" value="SecA_X-link_sf"/>
</dbReference>
<dbReference type="EC" id="7.4.2.8" evidence="12"/>
<keyword evidence="4 12" id="KW-1003">Cell membrane</keyword>
<comment type="catalytic activity">
    <reaction evidence="12">
        <text>ATP + H2O + cellular proteinSide 1 = ADP + phosphate + cellular proteinSide 2.</text>
        <dbReference type="EC" id="7.4.2.8"/>
    </reaction>
</comment>
<dbReference type="InterPro" id="IPR014018">
    <property type="entry name" value="SecA_motor_DEAD"/>
</dbReference>
<keyword evidence="8 12" id="KW-0653">Protein transport</keyword>
<dbReference type="SUPFAM" id="SSF81767">
    <property type="entry name" value="Pre-protein crosslinking domain of SecA"/>
    <property type="match status" value="1"/>
</dbReference>
<dbReference type="NCBIfam" id="NF006630">
    <property type="entry name" value="PRK09200.1"/>
    <property type="match status" value="1"/>
</dbReference>
<keyword evidence="7 12" id="KW-0067">ATP-binding</keyword>
<dbReference type="CDD" id="cd17928">
    <property type="entry name" value="DEXDc_SecA"/>
    <property type="match status" value="1"/>
</dbReference>
<dbReference type="NCBIfam" id="NF009538">
    <property type="entry name" value="PRK12904.1"/>
    <property type="match status" value="1"/>
</dbReference>
<dbReference type="Pfam" id="PF21090">
    <property type="entry name" value="P-loop_SecA"/>
    <property type="match status" value="2"/>
</dbReference>
<dbReference type="InterPro" id="IPR027417">
    <property type="entry name" value="P-loop_NTPase"/>
</dbReference>
<dbReference type="PRINTS" id="PR00906">
    <property type="entry name" value="SECA"/>
</dbReference>
<dbReference type="PROSITE" id="PS51194">
    <property type="entry name" value="HELICASE_CTER"/>
    <property type="match status" value="1"/>
</dbReference>
<keyword evidence="10 12" id="KW-0811">Translocation</keyword>
<dbReference type="PROSITE" id="PS51196">
    <property type="entry name" value="SECA_MOTOR_DEAD"/>
    <property type="match status" value="1"/>
</dbReference>
<evidence type="ECO:0000256" key="1">
    <source>
        <dbReference type="ARBA" id="ARBA00004170"/>
    </source>
</evidence>
<accession>A0ABY2YSA1</accession>
<dbReference type="Gene3D" id="1.10.3060.10">
    <property type="entry name" value="Helical scaffold and wing domains of SecA"/>
    <property type="match status" value="1"/>
</dbReference>
<dbReference type="PANTHER" id="PTHR30612:SF0">
    <property type="entry name" value="CHLOROPLAST PROTEIN-TRANSPORTING ATPASE"/>
    <property type="match status" value="1"/>
</dbReference>
<dbReference type="InterPro" id="IPR014001">
    <property type="entry name" value="Helicase_ATP-bd"/>
</dbReference>
<evidence type="ECO:0000256" key="13">
    <source>
        <dbReference type="RuleBase" id="RU003874"/>
    </source>
</evidence>
<keyword evidence="11 12" id="KW-0472">Membrane</keyword>
<evidence type="ECO:0000256" key="5">
    <source>
        <dbReference type="ARBA" id="ARBA00022490"/>
    </source>
</evidence>
<evidence type="ECO:0000256" key="3">
    <source>
        <dbReference type="ARBA" id="ARBA00022448"/>
    </source>
</evidence>
<proteinExistence type="inferred from homology"/>
<dbReference type="RefSeq" id="WP_105988147.1">
    <property type="nucleotide sequence ID" value="NZ_POST01000004.1"/>
</dbReference>
<dbReference type="NCBIfam" id="TIGR00963">
    <property type="entry name" value="secA"/>
    <property type="match status" value="1"/>
</dbReference>
<reference evidence="17 18" key="1">
    <citation type="submission" date="2018-08" db="EMBL/GenBank/DDBJ databases">
        <title>Comparative genomics of wild bee and flower associated Lactobacillus reveals potential adaptation to the bee host.</title>
        <authorList>
            <person name="Vuong H.Q."/>
            <person name="Mcfrederick Q.S."/>
        </authorList>
    </citation>
    <scope>NUCLEOTIDE SEQUENCE [LARGE SCALE GENOMIC DNA]</scope>
    <source>
        <strain evidence="17 18">HV_04</strain>
    </source>
</reference>
<evidence type="ECO:0000256" key="2">
    <source>
        <dbReference type="ARBA" id="ARBA00007650"/>
    </source>
</evidence>
<feature type="binding site" evidence="12">
    <location>
        <begin position="103"/>
        <end position="107"/>
    </location>
    <ligand>
        <name>ATP</name>
        <dbReference type="ChEBI" id="CHEBI:30616"/>
    </ligand>
</feature>
<organism evidence="17 18">
    <name type="scientific">Apilactobacillus timberlakei</name>
    <dbReference type="NCBI Taxonomy" id="2008380"/>
    <lineage>
        <taxon>Bacteria</taxon>
        <taxon>Bacillati</taxon>
        <taxon>Bacillota</taxon>
        <taxon>Bacilli</taxon>
        <taxon>Lactobacillales</taxon>
        <taxon>Lactobacillaceae</taxon>
        <taxon>Apilactobacillus</taxon>
    </lineage>
</organism>
<dbReference type="InterPro" id="IPR036266">
    <property type="entry name" value="SecA_Wing/Scaffold_sf"/>
</dbReference>
<dbReference type="SMART" id="SM00958">
    <property type="entry name" value="SecA_PP_bind"/>
    <property type="match status" value="1"/>
</dbReference>
<dbReference type="PANTHER" id="PTHR30612">
    <property type="entry name" value="SECA INNER MEMBRANE COMPONENT OF SEC PROTEIN SECRETION SYSTEM"/>
    <property type="match status" value="1"/>
</dbReference>
<dbReference type="SMART" id="SM00957">
    <property type="entry name" value="SecA_DEAD"/>
    <property type="match status" value="1"/>
</dbReference>
<dbReference type="InterPro" id="IPR011116">
    <property type="entry name" value="SecA_Wing/Scaffold"/>
</dbReference>
<protein>
    <recommendedName>
        <fullName evidence="12 13">Protein translocase subunit SecA</fullName>
        <ecNumber evidence="12">7.4.2.8</ecNumber>
    </recommendedName>
</protein>
<evidence type="ECO:0000256" key="6">
    <source>
        <dbReference type="ARBA" id="ARBA00022741"/>
    </source>
</evidence>
<dbReference type="InterPro" id="IPR020937">
    <property type="entry name" value="SecA_CS"/>
</dbReference>